<organism evidence="1 2">
    <name type="scientific">Chlamydia ibidis</name>
    <dbReference type="NCBI Taxonomy" id="1405396"/>
    <lineage>
        <taxon>Bacteria</taxon>
        <taxon>Pseudomonadati</taxon>
        <taxon>Chlamydiota</taxon>
        <taxon>Chlamydiia</taxon>
        <taxon>Chlamydiales</taxon>
        <taxon>Chlamydiaceae</taxon>
        <taxon>Chlamydia/Chlamydophila group</taxon>
        <taxon>Chlamydia</taxon>
    </lineage>
</organism>
<name>S7J1S1_9CHLA</name>
<dbReference type="EMBL" id="ATNB01000167">
    <property type="protein sequence ID" value="EPP34344.1"/>
    <property type="molecule type" value="Genomic_DNA"/>
</dbReference>
<accession>S7J1S1</accession>
<dbReference type="Proteomes" id="UP000016200">
    <property type="component" value="Unassembled WGS sequence"/>
</dbReference>
<dbReference type="PATRIC" id="fig|1238237.3.peg.1069"/>
<dbReference type="AlphaFoldDB" id="S7J1S1"/>
<evidence type="ECO:0000313" key="1">
    <source>
        <dbReference type="EMBL" id="EPP34344.1"/>
    </source>
</evidence>
<sequence length="38" mass="4545">MQVFRELFHSLVLLDDKKPLQRVLSSFLCISIFLVDFF</sequence>
<protein>
    <submittedName>
        <fullName evidence="1">Uncharacterized protein</fullName>
    </submittedName>
</protein>
<gene>
    <name evidence="1" type="ORF">CP10139811_0368</name>
</gene>
<reference evidence="1 2" key="1">
    <citation type="submission" date="2013-04" db="EMBL/GenBank/DDBJ databases">
        <title>Genome sequence of Chlamydia psittaci 10-1398/11.</title>
        <authorList>
            <person name="Huot-Creasy H."/>
            <person name="McCracken C.L."/>
            <person name="Humphries M."/>
            <person name="Sachse K."/>
            <person name="Laroucau K."/>
            <person name="Bavoil P."/>
            <person name="Myers G.S."/>
        </authorList>
    </citation>
    <scope>NUCLEOTIDE SEQUENCE [LARGE SCALE GENOMIC DNA]</scope>
    <source>
        <strain evidence="1 2">10_1398_11</strain>
    </source>
</reference>
<evidence type="ECO:0000313" key="2">
    <source>
        <dbReference type="Proteomes" id="UP000016200"/>
    </source>
</evidence>
<comment type="caution">
    <text evidence="1">The sequence shown here is derived from an EMBL/GenBank/DDBJ whole genome shotgun (WGS) entry which is preliminary data.</text>
</comment>
<proteinExistence type="predicted"/>
<dbReference type="HOGENOM" id="CLU_3326302_0_0_0"/>